<dbReference type="EMBL" id="UINC01002579">
    <property type="protein sequence ID" value="SUZ98171.1"/>
    <property type="molecule type" value="Genomic_DNA"/>
</dbReference>
<proteinExistence type="predicted"/>
<keyword evidence="1" id="KW-1133">Transmembrane helix</keyword>
<feature type="transmembrane region" description="Helical" evidence="1">
    <location>
        <begin position="196"/>
        <end position="213"/>
    </location>
</feature>
<feature type="transmembrane region" description="Helical" evidence="1">
    <location>
        <begin position="225"/>
        <end position="247"/>
    </location>
</feature>
<feature type="transmembrane region" description="Helical" evidence="1">
    <location>
        <begin position="259"/>
        <end position="278"/>
    </location>
</feature>
<dbReference type="AlphaFoldDB" id="A0A381S4C9"/>
<feature type="transmembrane region" description="Helical" evidence="1">
    <location>
        <begin position="51"/>
        <end position="71"/>
    </location>
</feature>
<dbReference type="PANTHER" id="PTHR31061">
    <property type="entry name" value="LD22376P"/>
    <property type="match status" value="1"/>
</dbReference>
<sequence>MNNESNRLFALDCLRGLTIAFMIIVNTPGSWSYIYSPLRHAKWHGCTPTDLVFPFFLFIVGVAMRFSFKQYNYEPSANLIKKVFWRTVTIFAFGLILNAYPFIRQDWDWSSLRIMGVLQRIGLAYGLASIISLYIKDNKIWIPCCIILIGYWFILFLFGGNDPYGLNTNVVRTIDIALLGEKHLWLGNGVPFDPEGLLSTIPATVTVLIGYYVGMLIQENENQSLLVKSLVIHAAQIAAIGWIWGFFFPINKPLWTSSYVLYTAGIATFFLALFIFLIDIKNYRKPFWPLMIFGTNSIFIFVGSGIWVKTIINIKFIF</sequence>
<keyword evidence="1" id="KW-0472">Membrane</keyword>
<protein>
    <submittedName>
        <fullName evidence="2">Uncharacterized protein</fullName>
    </submittedName>
</protein>
<evidence type="ECO:0000313" key="2">
    <source>
        <dbReference type="EMBL" id="SUZ98171.1"/>
    </source>
</evidence>
<feature type="transmembrane region" description="Helical" evidence="1">
    <location>
        <begin position="83"/>
        <end position="103"/>
    </location>
</feature>
<evidence type="ECO:0000256" key="1">
    <source>
        <dbReference type="SAM" id="Phobius"/>
    </source>
</evidence>
<feature type="transmembrane region" description="Helical" evidence="1">
    <location>
        <begin position="140"/>
        <end position="159"/>
    </location>
</feature>
<dbReference type="PANTHER" id="PTHR31061:SF24">
    <property type="entry name" value="LD22376P"/>
    <property type="match status" value="1"/>
</dbReference>
<accession>A0A381S4C9</accession>
<feature type="non-terminal residue" evidence="2">
    <location>
        <position position="1"/>
    </location>
</feature>
<gene>
    <name evidence="2" type="ORF">METZ01_LOCUS51025</name>
</gene>
<feature type="transmembrane region" description="Helical" evidence="1">
    <location>
        <begin position="12"/>
        <end position="31"/>
    </location>
</feature>
<keyword evidence="1" id="KW-0812">Transmembrane</keyword>
<reference evidence="2" key="1">
    <citation type="submission" date="2018-05" db="EMBL/GenBank/DDBJ databases">
        <authorList>
            <person name="Lanie J.A."/>
            <person name="Ng W.-L."/>
            <person name="Kazmierczak K.M."/>
            <person name="Andrzejewski T.M."/>
            <person name="Davidsen T.M."/>
            <person name="Wayne K.J."/>
            <person name="Tettelin H."/>
            <person name="Glass J.I."/>
            <person name="Rusch D."/>
            <person name="Podicherti R."/>
            <person name="Tsui H.-C.T."/>
            <person name="Winkler M.E."/>
        </authorList>
    </citation>
    <scope>NUCLEOTIDE SEQUENCE</scope>
</reference>
<organism evidence="2">
    <name type="scientific">marine metagenome</name>
    <dbReference type="NCBI Taxonomy" id="408172"/>
    <lineage>
        <taxon>unclassified sequences</taxon>
        <taxon>metagenomes</taxon>
        <taxon>ecological metagenomes</taxon>
    </lineage>
</organism>
<feature type="transmembrane region" description="Helical" evidence="1">
    <location>
        <begin position="115"/>
        <end position="135"/>
    </location>
</feature>
<name>A0A381S4C9_9ZZZZ</name>
<feature type="non-terminal residue" evidence="2">
    <location>
        <position position="318"/>
    </location>
</feature>
<feature type="transmembrane region" description="Helical" evidence="1">
    <location>
        <begin position="290"/>
        <end position="312"/>
    </location>
</feature>